<dbReference type="PANTHER" id="PTHR33026">
    <property type="entry name" value="OS06G0360600 PROTEIN"/>
    <property type="match status" value="1"/>
</dbReference>
<dbReference type="PANTHER" id="PTHR33026:SF7">
    <property type="entry name" value="OS03G0100275 PROTEIN"/>
    <property type="match status" value="1"/>
</dbReference>
<keyword evidence="4" id="KW-1185">Reference proteome</keyword>
<evidence type="ECO:0000256" key="1">
    <source>
        <dbReference type="SAM" id="MobiDB-lite"/>
    </source>
</evidence>
<protein>
    <recommendedName>
        <fullName evidence="2">Transposase (putative) gypsy type domain-containing protein</fullName>
    </recommendedName>
</protein>
<organism evidence="3 4">
    <name type="scientific">Oryza glaberrima</name>
    <name type="common">African rice</name>
    <dbReference type="NCBI Taxonomy" id="4538"/>
    <lineage>
        <taxon>Eukaryota</taxon>
        <taxon>Viridiplantae</taxon>
        <taxon>Streptophyta</taxon>
        <taxon>Embryophyta</taxon>
        <taxon>Tracheophyta</taxon>
        <taxon>Spermatophyta</taxon>
        <taxon>Magnoliopsida</taxon>
        <taxon>Liliopsida</taxon>
        <taxon>Poales</taxon>
        <taxon>Poaceae</taxon>
        <taxon>BOP clade</taxon>
        <taxon>Oryzoideae</taxon>
        <taxon>Oryzeae</taxon>
        <taxon>Oryzinae</taxon>
        <taxon>Oryza</taxon>
    </lineage>
</organism>
<dbReference type="InterPro" id="IPR007321">
    <property type="entry name" value="Transposase_28"/>
</dbReference>
<dbReference type="OMA" id="DIIEEYC"/>
<dbReference type="EnsemblPlants" id="ORGLA11G0216800.1">
    <property type="protein sequence ID" value="ORGLA11G0216800.1"/>
    <property type="gene ID" value="ORGLA11G0216800"/>
</dbReference>
<sequence length="310" mass="34454">MAPRKPNPASATGPDPGRIDDDTTAFLGVLLMDDDELANLISSSAVVEGQAFAPGKAVVPKPGDTRTVVFAVFFEVGLRFPCNVLLPEILRLFQVELPQLSPSALVRIAIFDWACQTAGFEPSSELFGAVFFATVNSKTVVTPAGTKKTAFGSVNFNVRPEHTDLWPVNAAMSKWDRHWMAKWFYHSIPFEVGSEVAKALRCRRRAIAPNKKPKVTVDGAMEARFALLRKICSRLSCRDLVEEFCILRIFSLSQSWQVAVDQDNEVDGLPKLVLPTGENSEPMLFLCASVLRSFSPVRRLIWLHLLFWQC</sequence>
<evidence type="ECO:0000313" key="3">
    <source>
        <dbReference type="EnsemblPlants" id="ORGLA11G0216800.1"/>
    </source>
</evidence>
<dbReference type="HOGENOM" id="CLU_898285_0_0_1"/>
<name>I1R326_ORYGL</name>
<proteinExistence type="predicted"/>
<evidence type="ECO:0000259" key="2">
    <source>
        <dbReference type="Pfam" id="PF04195"/>
    </source>
</evidence>
<dbReference type="Proteomes" id="UP000007306">
    <property type="component" value="Unassembled WGS sequence"/>
</dbReference>
<dbReference type="eggNOG" id="ENOG502R55Z">
    <property type="taxonomic scope" value="Eukaryota"/>
</dbReference>
<feature type="domain" description="Transposase (putative) gypsy type" evidence="2">
    <location>
        <begin position="68"/>
        <end position="133"/>
    </location>
</feature>
<dbReference type="Gramene" id="ORGLA11G0216800.1">
    <property type="protein sequence ID" value="ORGLA11G0216800.1"/>
    <property type="gene ID" value="ORGLA11G0216800"/>
</dbReference>
<reference evidence="3" key="1">
    <citation type="submission" date="2015-06" db="UniProtKB">
        <authorList>
            <consortium name="EnsemblPlants"/>
        </authorList>
    </citation>
    <scope>IDENTIFICATION</scope>
</reference>
<reference evidence="4" key="2">
    <citation type="submission" date="2018-04" db="EMBL/GenBank/DDBJ databases">
        <title>OglaRS2 (Oryza glaberrima Reference Sequence Version 2).</title>
        <authorList>
            <person name="Zhang J."/>
            <person name="Kudrna D."/>
            <person name="Lee S."/>
            <person name="Talag J."/>
            <person name="Rajasekar S."/>
            <person name="Wing R.A."/>
        </authorList>
    </citation>
    <scope>NUCLEOTIDE SEQUENCE [LARGE SCALE GENOMIC DNA]</scope>
    <source>
        <strain evidence="4">cv. IRGC 96717</strain>
    </source>
</reference>
<accession>I1R326</accession>
<dbReference type="Pfam" id="PF04195">
    <property type="entry name" value="Transposase_28"/>
    <property type="match status" value="1"/>
</dbReference>
<evidence type="ECO:0000313" key="4">
    <source>
        <dbReference type="Proteomes" id="UP000007306"/>
    </source>
</evidence>
<feature type="region of interest" description="Disordered" evidence="1">
    <location>
        <begin position="1"/>
        <end position="20"/>
    </location>
</feature>
<dbReference type="AlphaFoldDB" id="I1R326"/>